<organism evidence="13 14">
    <name type="scientific">Pseudomassariella vexata</name>
    <dbReference type="NCBI Taxonomy" id="1141098"/>
    <lineage>
        <taxon>Eukaryota</taxon>
        <taxon>Fungi</taxon>
        <taxon>Dikarya</taxon>
        <taxon>Ascomycota</taxon>
        <taxon>Pezizomycotina</taxon>
        <taxon>Sordariomycetes</taxon>
        <taxon>Xylariomycetidae</taxon>
        <taxon>Amphisphaeriales</taxon>
        <taxon>Pseudomassariaceae</taxon>
        <taxon>Pseudomassariella</taxon>
    </lineage>
</organism>
<feature type="binding site" description="axial binding residue" evidence="9">
    <location>
        <position position="50"/>
    </location>
    <ligand>
        <name>heme</name>
        <dbReference type="ChEBI" id="CHEBI:30413"/>
    </ligand>
    <ligandPart>
        <name>Fe</name>
        <dbReference type="ChEBI" id="CHEBI:18248"/>
    </ligandPart>
</feature>
<evidence type="ECO:0000256" key="9">
    <source>
        <dbReference type="PROSITE-ProRule" id="PRU01356"/>
    </source>
</evidence>
<dbReference type="InParanoid" id="A0A1Y2E241"/>
<dbReference type="GO" id="GO:0005576">
    <property type="term" value="C:extracellular region"/>
    <property type="evidence" value="ECO:0007669"/>
    <property type="project" value="UniProtKB-SubCell"/>
</dbReference>
<name>A0A1Y2E241_9PEZI</name>
<accession>A0A1Y2E241</accession>
<feature type="signal peptide" evidence="11">
    <location>
        <begin position="1"/>
        <end position="19"/>
    </location>
</feature>
<dbReference type="GO" id="GO:0046872">
    <property type="term" value="F:metal ion binding"/>
    <property type="evidence" value="ECO:0007669"/>
    <property type="project" value="UniProtKB-UniRule"/>
</dbReference>
<dbReference type="InterPro" id="IPR008427">
    <property type="entry name" value="Extracellular_membr_CFEM_dom"/>
</dbReference>
<evidence type="ECO:0000256" key="5">
    <source>
        <dbReference type="ARBA" id="ARBA00022622"/>
    </source>
</evidence>
<dbReference type="Pfam" id="PF05730">
    <property type="entry name" value="CFEM"/>
    <property type="match status" value="1"/>
</dbReference>
<feature type="disulfide bond" evidence="9">
    <location>
        <begin position="33"/>
        <end position="73"/>
    </location>
</feature>
<keyword evidence="8" id="KW-0449">Lipoprotein</keyword>
<dbReference type="PROSITE" id="PS52012">
    <property type="entry name" value="CFEM"/>
    <property type="match status" value="1"/>
</dbReference>
<comment type="caution">
    <text evidence="13">The sequence shown here is derived from an EMBL/GenBank/DDBJ whole genome shotgun (WGS) entry which is preliminary data.</text>
</comment>
<keyword evidence="14" id="KW-1185">Reference proteome</keyword>
<evidence type="ECO:0000256" key="2">
    <source>
        <dbReference type="ARBA" id="ARBA00004613"/>
    </source>
</evidence>
<dbReference type="OrthoDB" id="3767534at2759"/>
<protein>
    <recommendedName>
        <fullName evidence="12">CFEM domain-containing protein</fullName>
    </recommendedName>
</protein>
<evidence type="ECO:0000259" key="12">
    <source>
        <dbReference type="PROSITE" id="PS52012"/>
    </source>
</evidence>
<dbReference type="RefSeq" id="XP_040716087.1">
    <property type="nucleotide sequence ID" value="XM_040857563.1"/>
</dbReference>
<evidence type="ECO:0000256" key="1">
    <source>
        <dbReference type="ARBA" id="ARBA00004589"/>
    </source>
</evidence>
<reference evidence="13 14" key="1">
    <citation type="submission" date="2016-07" db="EMBL/GenBank/DDBJ databases">
        <title>Pervasive Adenine N6-methylation of Active Genes in Fungi.</title>
        <authorList>
            <consortium name="DOE Joint Genome Institute"/>
            <person name="Mondo S.J."/>
            <person name="Dannebaum R.O."/>
            <person name="Kuo R.C."/>
            <person name="Labutti K."/>
            <person name="Haridas S."/>
            <person name="Kuo A."/>
            <person name="Salamov A."/>
            <person name="Ahrendt S.R."/>
            <person name="Lipzen A."/>
            <person name="Sullivan W."/>
            <person name="Andreopoulos W.B."/>
            <person name="Clum A."/>
            <person name="Lindquist E."/>
            <person name="Daum C."/>
            <person name="Ramamoorthy G.K."/>
            <person name="Gryganskyi A."/>
            <person name="Culley D."/>
            <person name="Magnuson J.K."/>
            <person name="James T.Y."/>
            <person name="O'Malley M.A."/>
            <person name="Stajich J.E."/>
            <person name="Spatafora J.W."/>
            <person name="Visel A."/>
            <person name="Grigoriev I.V."/>
        </authorList>
    </citation>
    <scope>NUCLEOTIDE SEQUENCE [LARGE SCALE GENOMIC DNA]</scope>
    <source>
        <strain evidence="13 14">CBS 129021</strain>
    </source>
</reference>
<evidence type="ECO:0000256" key="4">
    <source>
        <dbReference type="ARBA" id="ARBA00022525"/>
    </source>
</evidence>
<keyword evidence="9" id="KW-0349">Heme</keyword>
<dbReference type="GeneID" id="63773775"/>
<comment type="subcellular location">
    <subcellularLocation>
        <location evidence="1">Membrane</location>
        <topology evidence="1">Lipid-anchor</topology>
        <topology evidence="1">GPI-anchor</topology>
    </subcellularLocation>
    <subcellularLocation>
        <location evidence="2">Secreted</location>
    </subcellularLocation>
</comment>
<feature type="disulfide bond" evidence="9">
    <location>
        <begin position="37"/>
        <end position="68"/>
    </location>
</feature>
<feature type="domain" description="CFEM" evidence="12">
    <location>
        <begin position="5"/>
        <end position="116"/>
    </location>
</feature>
<evidence type="ECO:0000313" key="13">
    <source>
        <dbReference type="EMBL" id="ORY64935.1"/>
    </source>
</evidence>
<evidence type="ECO:0000256" key="10">
    <source>
        <dbReference type="SAM" id="MobiDB-lite"/>
    </source>
</evidence>
<dbReference type="GO" id="GO:0098552">
    <property type="term" value="C:side of membrane"/>
    <property type="evidence" value="ECO:0007669"/>
    <property type="project" value="UniProtKB-KW"/>
</dbReference>
<evidence type="ECO:0000256" key="3">
    <source>
        <dbReference type="ARBA" id="ARBA00010031"/>
    </source>
</evidence>
<keyword evidence="5" id="KW-0325">Glycoprotein</keyword>
<evidence type="ECO:0000313" key="14">
    <source>
        <dbReference type="Proteomes" id="UP000193689"/>
    </source>
</evidence>
<keyword evidence="7 9" id="KW-1015">Disulfide bond</keyword>
<evidence type="ECO:0000256" key="8">
    <source>
        <dbReference type="ARBA" id="ARBA00023288"/>
    </source>
</evidence>
<gene>
    <name evidence="13" type="ORF">BCR38DRAFT_390839</name>
</gene>
<feature type="chain" id="PRO_5012237521" description="CFEM domain-containing protein" evidence="11">
    <location>
        <begin position="20"/>
        <end position="166"/>
    </location>
</feature>
<comment type="similarity">
    <text evidence="3">Belongs to the RBT5 family.</text>
</comment>
<keyword evidence="5" id="KW-0336">GPI-anchor</keyword>
<evidence type="ECO:0000256" key="6">
    <source>
        <dbReference type="ARBA" id="ARBA00022729"/>
    </source>
</evidence>
<comment type="caution">
    <text evidence="9">Lacks conserved residue(s) required for the propagation of feature annotation.</text>
</comment>
<sequence>MRLSMVLGAAALLVREAVADNCLTVAQNTVPRCAQNCLAQAEVFGCAASDFACLCEQEASLYAAMEGCVANGCPANSFQAVIDGVTSVCNCAEANSFRLELRSVGSSFSSGSATPTVSSYPSTTTVPKTTADTTPPISIATAGAAAKARVAVGLVGAVAGAVLMMI</sequence>
<dbReference type="EMBL" id="MCFJ01000006">
    <property type="protein sequence ID" value="ORY64935.1"/>
    <property type="molecule type" value="Genomic_DNA"/>
</dbReference>
<keyword evidence="9" id="KW-0408">Iron</keyword>
<keyword evidence="5" id="KW-0472">Membrane</keyword>
<feature type="disulfide bond" evidence="9">
    <location>
        <begin position="46"/>
        <end position="53"/>
    </location>
</feature>
<proteinExistence type="inferred from homology"/>
<dbReference type="AlphaFoldDB" id="A0A1Y2E241"/>
<keyword evidence="6 11" id="KW-0732">Signal</keyword>
<dbReference type="STRING" id="1141098.A0A1Y2E241"/>
<feature type="region of interest" description="Disordered" evidence="10">
    <location>
        <begin position="109"/>
        <end position="130"/>
    </location>
</feature>
<keyword evidence="4" id="KW-0964">Secreted</keyword>
<dbReference type="Proteomes" id="UP000193689">
    <property type="component" value="Unassembled WGS sequence"/>
</dbReference>
<keyword evidence="9" id="KW-0479">Metal-binding</keyword>
<dbReference type="SMART" id="SM00747">
    <property type="entry name" value="CFEM"/>
    <property type="match status" value="1"/>
</dbReference>
<evidence type="ECO:0000256" key="11">
    <source>
        <dbReference type="SAM" id="SignalP"/>
    </source>
</evidence>
<evidence type="ECO:0000256" key="7">
    <source>
        <dbReference type="ARBA" id="ARBA00023157"/>
    </source>
</evidence>